<dbReference type="AlphaFoldDB" id="A0A914Q6P4"/>
<proteinExistence type="predicted"/>
<keyword evidence="3" id="KW-1185">Reference proteome</keyword>
<reference evidence="4" key="1">
    <citation type="submission" date="2022-11" db="UniProtKB">
        <authorList>
            <consortium name="WormBaseParasite"/>
        </authorList>
    </citation>
    <scope>IDENTIFICATION</scope>
</reference>
<dbReference type="Gene3D" id="3.30.710.10">
    <property type="entry name" value="Potassium Channel Kv1.1, Chain A"/>
    <property type="match status" value="1"/>
</dbReference>
<accession>A0A914Q6P4</accession>
<dbReference type="InterPro" id="IPR011333">
    <property type="entry name" value="SKP1/BTB/POZ_sf"/>
</dbReference>
<name>A0A914Q6P4_9BILA</name>
<sequence length="185" mass="20470">MCQALRVPGNLNETFSFNGSLTYVRTFGFTFFEKEKEPTVTVPETALLESMLKQVAELQEKFKKDQEFFDSQKTPKPNELSLESESAMKASESLDAASTTSSSSGIASSASSLQAPDTKEDEKQNVLLELQNILLKNEYTDVILKASNGIELKSYRCILAANSPTFKSIFDFNADGLLPIEIECL</sequence>
<evidence type="ECO:0000313" key="3">
    <source>
        <dbReference type="Proteomes" id="UP000887578"/>
    </source>
</evidence>
<dbReference type="SUPFAM" id="SSF54695">
    <property type="entry name" value="POZ domain"/>
    <property type="match status" value="1"/>
</dbReference>
<dbReference type="WBParaSite" id="PDA_v2.g27133.t1">
    <property type="protein sequence ID" value="PDA_v2.g27133.t1"/>
    <property type="gene ID" value="PDA_v2.g27133"/>
</dbReference>
<organism evidence="3 4">
    <name type="scientific">Panagrolaimus davidi</name>
    <dbReference type="NCBI Taxonomy" id="227884"/>
    <lineage>
        <taxon>Eukaryota</taxon>
        <taxon>Metazoa</taxon>
        <taxon>Ecdysozoa</taxon>
        <taxon>Nematoda</taxon>
        <taxon>Chromadorea</taxon>
        <taxon>Rhabditida</taxon>
        <taxon>Tylenchina</taxon>
        <taxon>Panagrolaimomorpha</taxon>
        <taxon>Panagrolaimoidea</taxon>
        <taxon>Panagrolaimidae</taxon>
        <taxon>Panagrolaimus</taxon>
    </lineage>
</organism>
<protein>
    <submittedName>
        <fullName evidence="4">BTB domain-containing protein</fullName>
    </submittedName>
</protein>
<evidence type="ECO:0000259" key="2">
    <source>
        <dbReference type="PROSITE" id="PS50097"/>
    </source>
</evidence>
<evidence type="ECO:0000313" key="4">
    <source>
        <dbReference type="WBParaSite" id="PDA_v2.g27133.t1"/>
    </source>
</evidence>
<dbReference type="InterPro" id="IPR000210">
    <property type="entry name" value="BTB/POZ_dom"/>
</dbReference>
<evidence type="ECO:0000256" key="1">
    <source>
        <dbReference type="SAM" id="MobiDB-lite"/>
    </source>
</evidence>
<feature type="compositionally biased region" description="Low complexity" evidence="1">
    <location>
        <begin position="90"/>
        <end position="115"/>
    </location>
</feature>
<dbReference type="Pfam" id="PF00651">
    <property type="entry name" value="BTB"/>
    <property type="match status" value="1"/>
</dbReference>
<dbReference type="Proteomes" id="UP000887578">
    <property type="component" value="Unplaced"/>
</dbReference>
<dbReference type="PROSITE" id="PS50097">
    <property type="entry name" value="BTB"/>
    <property type="match status" value="1"/>
</dbReference>
<feature type="domain" description="BTB" evidence="2">
    <location>
        <begin position="140"/>
        <end position="170"/>
    </location>
</feature>
<feature type="region of interest" description="Disordered" evidence="1">
    <location>
        <begin position="66"/>
        <end position="118"/>
    </location>
</feature>